<dbReference type="SUPFAM" id="SSF46689">
    <property type="entry name" value="Homeodomain-like"/>
    <property type="match status" value="1"/>
</dbReference>
<protein>
    <recommendedName>
        <fullName evidence="6">DDE-1 domain-containing protein</fullName>
    </recommendedName>
</protein>
<dbReference type="Pfam" id="PF05225">
    <property type="entry name" value="HTH_psq"/>
    <property type="match status" value="1"/>
</dbReference>
<gene>
    <name evidence="4" type="ORF">MEDL_12530</name>
</gene>
<feature type="compositionally biased region" description="Basic and acidic residues" evidence="1">
    <location>
        <begin position="548"/>
        <end position="568"/>
    </location>
</feature>
<dbReference type="EMBL" id="CAJPWZ010000654">
    <property type="protein sequence ID" value="CAG2197777.1"/>
    <property type="molecule type" value="Genomic_DNA"/>
</dbReference>
<dbReference type="GO" id="GO:0003677">
    <property type="term" value="F:DNA binding"/>
    <property type="evidence" value="ECO:0007669"/>
    <property type="project" value="InterPro"/>
</dbReference>
<dbReference type="InterPro" id="IPR007889">
    <property type="entry name" value="HTH_Psq"/>
</dbReference>
<organism evidence="4 5">
    <name type="scientific">Mytilus edulis</name>
    <name type="common">Blue mussel</name>
    <dbReference type="NCBI Taxonomy" id="6550"/>
    <lineage>
        <taxon>Eukaryota</taxon>
        <taxon>Metazoa</taxon>
        <taxon>Spiralia</taxon>
        <taxon>Lophotrochozoa</taxon>
        <taxon>Mollusca</taxon>
        <taxon>Bivalvia</taxon>
        <taxon>Autobranchia</taxon>
        <taxon>Pteriomorphia</taxon>
        <taxon>Mytilida</taxon>
        <taxon>Mytiloidea</taxon>
        <taxon>Mytilidae</taxon>
        <taxon>Mytilinae</taxon>
        <taxon>Mytilus</taxon>
    </lineage>
</organism>
<dbReference type="OrthoDB" id="10043687at2759"/>
<dbReference type="Gene3D" id="1.10.10.60">
    <property type="entry name" value="Homeodomain-like"/>
    <property type="match status" value="1"/>
</dbReference>
<dbReference type="InterPro" id="IPR009057">
    <property type="entry name" value="Homeodomain-like_sf"/>
</dbReference>
<feature type="compositionally biased region" description="Basic residues" evidence="1">
    <location>
        <begin position="569"/>
        <end position="579"/>
    </location>
</feature>
<feature type="region of interest" description="Disordered" evidence="1">
    <location>
        <begin position="433"/>
        <end position="461"/>
    </location>
</feature>
<feature type="domain" description="HTH psq-type" evidence="3">
    <location>
        <begin position="8"/>
        <end position="41"/>
    </location>
</feature>
<dbReference type="CDD" id="cd15517">
    <property type="entry name" value="PHD_TCF19_like"/>
    <property type="match status" value="1"/>
</dbReference>
<dbReference type="InterPro" id="IPR011011">
    <property type="entry name" value="Znf_FYVE_PHD"/>
</dbReference>
<dbReference type="Gene3D" id="3.30.40.10">
    <property type="entry name" value="Zinc/RING finger domain, C3HC4 (zinc finger)"/>
    <property type="match status" value="1"/>
</dbReference>
<dbReference type="GO" id="GO:0005634">
    <property type="term" value="C:nucleus"/>
    <property type="evidence" value="ECO:0007669"/>
    <property type="project" value="TreeGrafter"/>
</dbReference>
<evidence type="ECO:0000259" key="2">
    <source>
        <dbReference type="Pfam" id="PF03184"/>
    </source>
</evidence>
<dbReference type="InterPro" id="IPR036397">
    <property type="entry name" value="RNaseH_sf"/>
</dbReference>
<evidence type="ECO:0000313" key="4">
    <source>
        <dbReference type="EMBL" id="CAG2197777.1"/>
    </source>
</evidence>
<evidence type="ECO:0000259" key="3">
    <source>
        <dbReference type="Pfam" id="PF05225"/>
    </source>
</evidence>
<evidence type="ECO:0008006" key="6">
    <source>
        <dbReference type="Google" id="ProtNLM"/>
    </source>
</evidence>
<dbReference type="InterPro" id="IPR004875">
    <property type="entry name" value="DDE_SF_endonuclease_dom"/>
</dbReference>
<dbReference type="Proteomes" id="UP000683360">
    <property type="component" value="Unassembled WGS sequence"/>
</dbReference>
<feature type="region of interest" description="Disordered" evidence="1">
    <location>
        <begin position="526"/>
        <end position="582"/>
    </location>
</feature>
<dbReference type="InterPro" id="IPR013083">
    <property type="entry name" value="Znf_RING/FYVE/PHD"/>
</dbReference>
<evidence type="ECO:0000256" key="1">
    <source>
        <dbReference type="SAM" id="MobiDB-lite"/>
    </source>
</evidence>
<dbReference type="SUPFAM" id="SSF57903">
    <property type="entry name" value="FYVE/PHD zinc finger"/>
    <property type="match status" value="1"/>
</dbReference>
<keyword evidence="5" id="KW-1185">Reference proteome</keyword>
<dbReference type="Pfam" id="PF03184">
    <property type="entry name" value="DDE_1"/>
    <property type="match status" value="1"/>
</dbReference>
<dbReference type="InterPro" id="IPR050863">
    <property type="entry name" value="CenT-Element_Derived"/>
</dbReference>
<dbReference type="PANTHER" id="PTHR19303:SF74">
    <property type="entry name" value="POGO TRANSPOSABLE ELEMENT WITH KRAB DOMAIN"/>
    <property type="match status" value="1"/>
</dbReference>
<feature type="domain" description="DDE-1" evidence="2">
    <location>
        <begin position="205"/>
        <end position="330"/>
    </location>
</feature>
<proteinExistence type="predicted"/>
<feature type="compositionally biased region" description="Basic residues" evidence="1">
    <location>
        <begin position="526"/>
        <end position="542"/>
    </location>
</feature>
<evidence type="ECO:0000313" key="5">
    <source>
        <dbReference type="Proteomes" id="UP000683360"/>
    </source>
</evidence>
<accession>A0A8S3QT65</accession>
<dbReference type="Gene3D" id="3.30.420.10">
    <property type="entry name" value="Ribonuclease H-like superfamily/Ribonuclease H"/>
    <property type="match status" value="1"/>
</dbReference>
<comment type="caution">
    <text evidence="4">The sequence shown here is derived from an EMBL/GenBank/DDBJ whole genome shotgun (WGS) entry which is preliminary data.</text>
</comment>
<feature type="region of interest" description="Disordered" evidence="1">
    <location>
        <begin position="393"/>
        <end position="416"/>
    </location>
</feature>
<name>A0A8S3QT65_MYTED</name>
<reference evidence="4" key="1">
    <citation type="submission" date="2021-03" db="EMBL/GenBank/DDBJ databases">
        <authorList>
            <person name="Bekaert M."/>
        </authorList>
    </citation>
    <scope>NUCLEOTIDE SEQUENCE</scope>
</reference>
<sequence length="693" mass="77627">MKKKQYDPNALKFAYDAVQNGMSVYKAAKNYGIPESTLRDRTLGLVSVDGRCSNYLFDESTEKKMVDHIAHMASIGYGYSRIDVIYLATDLAVFMGKRKPQEDILSNKWYYSFMKRWPNLTISKPQKLSMQRARCASKETLSNYYKELGTIMTKNNLHEQPHKIFNMDESALQTEHSPGKIVHDIVVKPQSVTSPRSANVTIIGAGNAIGNAVPPYYVFPGVKFDRALLLDGTPPGSDGQCSKSGWSNSEIFKMYLEKHFLKYVSHDVSGTPLLILFDGHRSHVSLTLQDWAESKNIILFILPPHCSHILQPLDIGCFGPLKACYNREAQLFMRKNPGCKITRYNIGQMSCSPYQKGLSAQNLISSFRKSGIYPFNPKAVDTSELAPATIYPTATSDEASTMNNTQISQEDDNTSSQQFNKAATLTIQQFEASSSAQKEQDISSDQDESNSQPLLTLVPPESRYSDDIQIYTAEPIIELNTSNNSSNITTCTVNSSPSGFLLKRNVVSVEKTEKKRKHFTITGNLGKKKNMDHLNQSKKKGTFKPPYKKAEPKTVEKETRNQNKAGKDTKKKAPVKRKSSTVMEKIEKKIKLSEDDVNAGLGTSGLNKDKGGPICLENSFSDSDETDDDDGETCCVCNKKSPSEIRQLAGIVFVKWAQCDNDNCRHWTHLQFCSDVRVLRRGDTFFCPHCKEQ</sequence>
<dbReference type="AlphaFoldDB" id="A0A8S3QT65"/>
<dbReference type="PANTHER" id="PTHR19303">
    <property type="entry name" value="TRANSPOSON"/>
    <property type="match status" value="1"/>
</dbReference>